<dbReference type="EMBL" id="JANBQB010000048">
    <property type="protein sequence ID" value="KAJ1983592.1"/>
    <property type="molecule type" value="Genomic_DNA"/>
</dbReference>
<keyword evidence="2 4" id="KW-0378">Hydrolase</keyword>
<dbReference type="GO" id="GO:0004045">
    <property type="term" value="F:peptidyl-tRNA hydrolase activity"/>
    <property type="evidence" value="ECO:0007669"/>
    <property type="project" value="UniProtKB-EC"/>
</dbReference>
<name>A0A9W8B5X2_9FUNG</name>
<dbReference type="InterPro" id="IPR023476">
    <property type="entry name" value="Pep_tRNA_hydro_II_dom_sf"/>
</dbReference>
<protein>
    <recommendedName>
        <fullName evidence="1">peptidyl-tRNA hydrolase</fullName>
        <ecNumber evidence="1">3.1.1.29</ecNumber>
    </recommendedName>
</protein>
<dbReference type="EC" id="3.1.1.29" evidence="1"/>
<evidence type="ECO:0000256" key="2">
    <source>
        <dbReference type="ARBA" id="ARBA00022801"/>
    </source>
</evidence>
<gene>
    <name evidence="4" type="primary">PTRHD1</name>
    <name evidence="4" type="ORF">H4R34_001179</name>
</gene>
<proteinExistence type="predicted"/>
<dbReference type="PANTHER" id="PTHR46194:SF1">
    <property type="entry name" value="PEPTIDYL-TRNA HYDROLASE PTRHD1-RELATED"/>
    <property type="match status" value="1"/>
</dbReference>
<comment type="caution">
    <text evidence="4">The sequence shown here is derived from an EMBL/GenBank/DDBJ whole genome shotgun (WGS) entry which is preliminary data.</text>
</comment>
<dbReference type="InterPro" id="IPR002833">
    <property type="entry name" value="PTH2"/>
</dbReference>
<dbReference type="Pfam" id="PF01981">
    <property type="entry name" value="PTH2"/>
    <property type="match status" value="1"/>
</dbReference>
<evidence type="ECO:0000313" key="4">
    <source>
        <dbReference type="EMBL" id="KAJ1983592.1"/>
    </source>
</evidence>
<dbReference type="InterPro" id="IPR042237">
    <property type="entry name" value="PTRHD1"/>
</dbReference>
<dbReference type="Gene3D" id="3.40.1490.10">
    <property type="entry name" value="Bit1"/>
    <property type="match status" value="1"/>
</dbReference>
<dbReference type="OrthoDB" id="201213at2759"/>
<dbReference type="PANTHER" id="PTHR46194">
    <property type="entry name" value="PEPTIDYL-TRNA HYDROLASE PTRHD1-RELATED"/>
    <property type="match status" value="1"/>
</dbReference>
<reference evidence="4" key="1">
    <citation type="submission" date="2022-07" db="EMBL/GenBank/DDBJ databases">
        <title>Phylogenomic reconstructions and comparative analyses of Kickxellomycotina fungi.</title>
        <authorList>
            <person name="Reynolds N.K."/>
            <person name="Stajich J.E."/>
            <person name="Barry K."/>
            <person name="Grigoriev I.V."/>
            <person name="Crous P."/>
            <person name="Smith M.E."/>
        </authorList>
    </citation>
    <scope>NUCLEOTIDE SEQUENCE</scope>
    <source>
        <strain evidence="4">RSA 567</strain>
    </source>
</reference>
<dbReference type="SUPFAM" id="SSF102462">
    <property type="entry name" value="Peptidyl-tRNA hydrolase II"/>
    <property type="match status" value="1"/>
</dbReference>
<evidence type="ECO:0000313" key="5">
    <source>
        <dbReference type="Proteomes" id="UP001151582"/>
    </source>
</evidence>
<dbReference type="Proteomes" id="UP001151582">
    <property type="component" value="Unassembled WGS sequence"/>
</dbReference>
<keyword evidence="5" id="KW-1185">Reference proteome</keyword>
<evidence type="ECO:0000256" key="1">
    <source>
        <dbReference type="ARBA" id="ARBA00013260"/>
    </source>
</evidence>
<sequence length="93" mass="10648">MTQACHATSAALCKFRHEPNVQQYTKNLESMHKVVLETKNQASLLKVAEGLTQSQISHYLWVEQPENLETCLATIPVPRSSVRDILKKCQLWR</sequence>
<evidence type="ECO:0000256" key="3">
    <source>
        <dbReference type="ARBA" id="ARBA00048707"/>
    </source>
</evidence>
<dbReference type="AlphaFoldDB" id="A0A9W8B5X2"/>
<comment type="catalytic activity">
    <reaction evidence="3">
        <text>an N-acyl-L-alpha-aminoacyl-tRNA + H2O = an N-acyl-L-amino acid + a tRNA + H(+)</text>
        <dbReference type="Rhea" id="RHEA:54448"/>
        <dbReference type="Rhea" id="RHEA-COMP:10123"/>
        <dbReference type="Rhea" id="RHEA-COMP:13883"/>
        <dbReference type="ChEBI" id="CHEBI:15377"/>
        <dbReference type="ChEBI" id="CHEBI:15378"/>
        <dbReference type="ChEBI" id="CHEBI:59874"/>
        <dbReference type="ChEBI" id="CHEBI:78442"/>
        <dbReference type="ChEBI" id="CHEBI:138191"/>
        <dbReference type="EC" id="3.1.1.29"/>
    </reaction>
</comment>
<accession>A0A9W8B5X2</accession>
<organism evidence="4 5">
    <name type="scientific">Dimargaris verticillata</name>
    <dbReference type="NCBI Taxonomy" id="2761393"/>
    <lineage>
        <taxon>Eukaryota</taxon>
        <taxon>Fungi</taxon>
        <taxon>Fungi incertae sedis</taxon>
        <taxon>Zoopagomycota</taxon>
        <taxon>Kickxellomycotina</taxon>
        <taxon>Dimargaritomycetes</taxon>
        <taxon>Dimargaritales</taxon>
        <taxon>Dimargaritaceae</taxon>
        <taxon>Dimargaris</taxon>
    </lineage>
</organism>